<dbReference type="EMBL" id="FQXJ01000011">
    <property type="protein sequence ID" value="SHI22273.1"/>
    <property type="molecule type" value="Genomic_DNA"/>
</dbReference>
<feature type="transmembrane region" description="Helical" evidence="1">
    <location>
        <begin position="233"/>
        <end position="256"/>
    </location>
</feature>
<evidence type="ECO:0000313" key="3">
    <source>
        <dbReference type="Proteomes" id="UP000183954"/>
    </source>
</evidence>
<reference evidence="3" key="1">
    <citation type="submission" date="2016-11" db="EMBL/GenBank/DDBJ databases">
        <authorList>
            <person name="Varghese N."/>
            <person name="Submissions S."/>
        </authorList>
    </citation>
    <scope>NUCLEOTIDE SEQUENCE [LARGE SCALE GENOMIC DNA]</scope>
    <source>
        <strain evidence="3">DSM 15449</strain>
    </source>
</reference>
<evidence type="ECO:0000256" key="1">
    <source>
        <dbReference type="SAM" id="Phobius"/>
    </source>
</evidence>
<dbReference type="Pfam" id="PF06182">
    <property type="entry name" value="ABC2_membrane_6"/>
    <property type="match status" value="1"/>
</dbReference>
<feature type="transmembrane region" description="Helical" evidence="1">
    <location>
        <begin position="30"/>
        <end position="48"/>
    </location>
</feature>
<dbReference type="Proteomes" id="UP000183954">
    <property type="component" value="Unassembled WGS sequence"/>
</dbReference>
<protein>
    <submittedName>
        <fullName evidence="2">ABC-2 type transport system permease protein</fullName>
    </submittedName>
</protein>
<dbReference type="AlphaFoldDB" id="A0A1M5ZE34"/>
<dbReference type="InterPro" id="IPR010390">
    <property type="entry name" value="ABC-2_transporter-like"/>
</dbReference>
<keyword evidence="3" id="KW-1185">Reference proteome</keyword>
<evidence type="ECO:0000313" key="2">
    <source>
        <dbReference type="EMBL" id="SHI22273.1"/>
    </source>
</evidence>
<keyword evidence="1" id="KW-0812">Transmembrane</keyword>
<dbReference type="RefSeq" id="WP_073030710.1">
    <property type="nucleotide sequence ID" value="NZ_FQXJ01000011.1"/>
</dbReference>
<proteinExistence type="predicted"/>
<dbReference type="PANTHER" id="PTHR36832">
    <property type="entry name" value="SLR1174 PROTEIN-RELATED"/>
    <property type="match status" value="1"/>
</dbReference>
<sequence>MIGSLRMYGVFTRKSFQRAAAYRFDAWTRILGNVIMLCMWGFIWYALYQGRGSVESVTFHSMLSYILVSQALQGIHGAGTPLWEIQERVRTGDIAIEMLRPYDYPLRMLFTDFGSIFFYFLTAVLPLYTIIFLILSPVLPTTFLQWGLFILSATLGYFIRYCIELTFGLFTFWLVETGGVEDIFYFSISLFSGSVVPLWFFPDWLEQVARYLPFQGIYYVPNSIFVGQLSGHALLMALFTQIGWLVLCFAILRYVWAKASMKIVIQGG</sequence>
<accession>A0A1M5ZE34</accession>
<dbReference type="STRING" id="1121420.SAMN02746098_03202"/>
<feature type="transmembrane region" description="Helical" evidence="1">
    <location>
        <begin position="116"/>
        <end position="137"/>
    </location>
</feature>
<keyword evidence="1" id="KW-1133">Transmembrane helix</keyword>
<name>A0A1M5ZE34_9FIRM</name>
<dbReference type="PANTHER" id="PTHR36832:SF1">
    <property type="entry name" value="SLR1174 PROTEIN"/>
    <property type="match status" value="1"/>
</dbReference>
<organism evidence="2 3">
    <name type="scientific">Desulfosporosinus lacus DSM 15449</name>
    <dbReference type="NCBI Taxonomy" id="1121420"/>
    <lineage>
        <taxon>Bacteria</taxon>
        <taxon>Bacillati</taxon>
        <taxon>Bacillota</taxon>
        <taxon>Clostridia</taxon>
        <taxon>Eubacteriales</taxon>
        <taxon>Desulfitobacteriaceae</taxon>
        <taxon>Desulfosporosinus</taxon>
    </lineage>
</organism>
<gene>
    <name evidence="2" type="ORF">SAMN02746098_03202</name>
</gene>
<keyword evidence="1" id="KW-0472">Membrane</keyword>
<feature type="transmembrane region" description="Helical" evidence="1">
    <location>
        <begin position="183"/>
        <end position="201"/>
    </location>
</feature>
<dbReference type="OrthoDB" id="8582979at2"/>
<feature type="transmembrane region" description="Helical" evidence="1">
    <location>
        <begin position="143"/>
        <end position="163"/>
    </location>
</feature>